<dbReference type="AlphaFoldDB" id="A0A9D2KAG4"/>
<dbReference type="SUPFAM" id="SSF52540">
    <property type="entry name" value="P-loop containing nucleoside triphosphate hydrolases"/>
    <property type="match status" value="1"/>
</dbReference>
<keyword evidence="2" id="KW-0813">Transport</keyword>
<dbReference type="PROSITE" id="PS50893">
    <property type="entry name" value="ABC_TRANSPORTER_2"/>
    <property type="match status" value="1"/>
</dbReference>
<dbReference type="PIRSF" id="PIRSF039085">
    <property type="entry name" value="ABC_ATPase_HisP"/>
    <property type="match status" value="1"/>
</dbReference>
<feature type="domain" description="ABC transporter" evidence="5">
    <location>
        <begin position="4"/>
        <end position="243"/>
    </location>
</feature>
<dbReference type="InterPro" id="IPR027417">
    <property type="entry name" value="P-loop_NTPase"/>
</dbReference>
<comment type="similarity">
    <text evidence="1">Belongs to the ABC transporter superfamily.</text>
</comment>
<accession>A0A9D2KAG4</accession>
<dbReference type="PROSITE" id="PS00211">
    <property type="entry name" value="ABC_TRANSPORTER_1"/>
    <property type="match status" value="1"/>
</dbReference>
<dbReference type="InterPro" id="IPR050086">
    <property type="entry name" value="MetN_ABC_transporter-like"/>
</dbReference>
<comment type="caution">
    <text evidence="6">The sequence shown here is derived from an EMBL/GenBank/DDBJ whole genome shotgun (WGS) entry which is preliminary data.</text>
</comment>
<dbReference type="PANTHER" id="PTHR43166">
    <property type="entry name" value="AMINO ACID IMPORT ATP-BINDING PROTEIN"/>
    <property type="match status" value="1"/>
</dbReference>
<dbReference type="Pfam" id="PF00005">
    <property type="entry name" value="ABC_tran"/>
    <property type="match status" value="1"/>
</dbReference>
<dbReference type="PANTHER" id="PTHR43166:SF4">
    <property type="entry name" value="PHOSPHONATES IMPORT ATP-BINDING PROTEIN PHNC"/>
    <property type="match status" value="1"/>
</dbReference>
<gene>
    <name evidence="6" type="ORF">H9804_05080</name>
</gene>
<sequence>MSIIEVSHLKKSFGSLNVLKDVSFSVEKGDVIAILGSSGSGKSTLLRCLIDLEKIDNGTISVDGEDFVKDGVYKSNKIVKNATMKMGMVFQHFNLFPHMTVLKNLEKPVKIVKNTNAKLIREKSTQLLSKVGLLNKADAYPDQLSGGQKQRVAIVRALMMNPEIMLFDEPTSSLDPEITKEVLYTIKQLADEKMTMLIVTHEIGFAKEVASKILFMANGEILESGTPDEIFNHPKHERTKLFLNNSL</sequence>
<keyword evidence="4 6" id="KW-0067">ATP-binding</keyword>
<evidence type="ECO:0000256" key="4">
    <source>
        <dbReference type="ARBA" id="ARBA00022840"/>
    </source>
</evidence>
<protein>
    <submittedName>
        <fullName evidence="6">Amino acid ABC transporter ATP-binding protein</fullName>
    </submittedName>
</protein>
<dbReference type="GO" id="GO:0015424">
    <property type="term" value="F:ABC-type amino acid transporter activity"/>
    <property type="evidence" value="ECO:0007669"/>
    <property type="project" value="InterPro"/>
</dbReference>
<name>A0A9D2KAG4_9BACT</name>
<proteinExistence type="inferred from homology"/>
<evidence type="ECO:0000259" key="5">
    <source>
        <dbReference type="PROSITE" id="PS50893"/>
    </source>
</evidence>
<dbReference type="SMART" id="SM00382">
    <property type="entry name" value="AAA"/>
    <property type="match status" value="1"/>
</dbReference>
<reference evidence="6" key="1">
    <citation type="journal article" date="2021" name="PeerJ">
        <title>Extensive microbial diversity within the chicken gut microbiome revealed by metagenomics and culture.</title>
        <authorList>
            <person name="Gilroy R."/>
            <person name="Ravi A."/>
            <person name="Getino M."/>
            <person name="Pursley I."/>
            <person name="Horton D.L."/>
            <person name="Alikhan N.F."/>
            <person name="Baker D."/>
            <person name="Gharbi K."/>
            <person name="Hall N."/>
            <person name="Watson M."/>
            <person name="Adriaenssens E.M."/>
            <person name="Foster-Nyarko E."/>
            <person name="Jarju S."/>
            <person name="Secka A."/>
            <person name="Antonio M."/>
            <person name="Oren A."/>
            <person name="Chaudhuri R.R."/>
            <person name="La Ragione R."/>
            <person name="Hildebrand F."/>
            <person name="Pallen M.J."/>
        </authorList>
    </citation>
    <scope>NUCLEOTIDE SEQUENCE</scope>
    <source>
        <strain evidence="6">ChiW4-1371</strain>
    </source>
</reference>
<dbReference type="GO" id="GO:0016887">
    <property type="term" value="F:ATP hydrolysis activity"/>
    <property type="evidence" value="ECO:0007669"/>
    <property type="project" value="InterPro"/>
</dbReference>
<organism evidence="6 7">
    <name type="scientific">Candidatus Mucispirillum faecigallinarum</name>
    <dbReference type="NCBI Taxonomy" id="2838699"/>
    <lineage>
        <taxon>Bacteria</taxon>
        <taxon>Pseudomonadati</taxon>
        <taxon>Deferribacterota</taxon>
        <taxon>Deferribacteres</taxon>
        <taxon>Deferribacterales</taxon>
        <taxon>Mucispirillaceae</taxon>
        <taxon>Mucispirillum</taxon>
    </lineage>
</organism>
<evidence type="ECO:0000313" key="7">
    <source>
        <dbReference type="Proteomes" id="UP000824176"/>
    </source>
</evidence>
<evidence type="ECO:0000256" key="1">
    <source>
        <dbReference type="ARBA" id="ARBA00005417"/>
    </source>
</evidence>
<dbReference type="EMBL" id="DXAQ01000079">
    <property type="protein sequence ID" value="HIZ89299.1"/>
    <property type="molecule type" value="Genomic_DNA"/>
</dbReference>
<dbReference type="InterPro" id="IPR003593">
    <property type="entry name" value="AAA+_ATPase"/>
</dbReference>
<evidence type="ECO:0000256" key="3">
    <source>
        <dbReference type="ARBA" id="ARBA00022741"/>
    </source>
</evidence>
<reference evidence="6" key="2">
    <citation type="submission" date="2021-04" db="EMBL/GenBank/DDBJ databases">
        <authorList>
            <person name="Gilroy R."/>
        </authorList>
    </citation>
    <scope>NUCLEOTIDE SEQUENCE</scope>
    <source>
        <strain evidence="6">ChiW4-1371</strain>
    </source>
</reference>
<dbReference type="Proteomes" id="UP000824176">
    <property type="component" value="Unassembled WGS sequence"/>
</dbReference>
<keyword evidence="3" id="KW-0547">Nucleotide-binding</keyword>
<evidence type="ECO:0000313" key="6">
    <source>
        <dbReference type="EMBL" id="HIZ89299.1"/>
    </source>
</evidence>
<evidence type="ECO:0000256" key="2">
    <source>
        <dbReference type="ARBA" id="ARBA00022448"/>
    </source>
</evidence>
<dbReference type="GO" id="GO:0005524">
    <property type="term" value="F:ATP binding"/>
    <property type="evidence" value="ECO:0007669"/>
    <property type="project" value="UniProtKB-KW"/>
</dbReference>
<dbReference type="Gene3D" id="3.40.50.300">
    <property type="entry name" value="P-loop containing nucleotide triphosphate hydrolases"/>
    <property type="match status" value="1"/>
</dbReference>
<dbReference type="InterPro" id="IPR017871">
    <property type="entry name" value="ABC_transporter-like_CS"/>
</dbReference>
<dbReference type="InterPro" id="IPR003439">
    <property type="entry name" value="ABC_transporter-like_ATP-bd"/>
</dbReference>
<dbReference type="InterPro" id="IPR030679">
    <property type="entry name" value="ABC_ATPase_HisP-typ"/>
</dbReference>